<keyword evidence="3" id="KW-1185">Reference proteome</keyword>
<evidence type="ECO:0000313" key="3">
    <source>
        <dbReference type="Proteomes" id="UP001159428"/>
    </source>
</evidence>
<sequence>GNGADGTPVSSPPTKHYNSVYNSLSLGTVNKKIETIFRKMKKQLPYVQNDIGIINERNNTLSREIRIELSFTNLVKQAGVFIQSTLMVQVLLTSFVTEQQSAWGCWTVFQKRLDGSVAFHRSWTDNKNGFGNLWLFLLGLDRIHRLTTMKNKLREDLMAFK</sequence>
<evidence type="ECO:0000313" key="2">
    <source>
        <dbReference type="EMBL" id="CAH3104277.1"/>
    </source>
</evidence>
<dbReference type="GO" id="GO:0005615">
    <property type="term" value="C:extracellular space"/>
    <property type="evidence" value="ECO:0007669"/>
    <property type="project" value="TreeGrafter"/>
</dbReference>
<dbReference type="InterPro" id="IPR014716">
    <property type="entry name" value="Fibrinogen_a/b/g_C_1"/>
</dbReference>
<comment type="caution">
    <text evidence="2">The sequence shown here is derived from an EMBL/GenBank/DDBJ whole genome shotgun (WGS) entry which is preliminary data.</text>
</comment>
<dbReference type="SUPFAM" id="SSF56496">
    <property type="entry name" value="Fibrinogen C-terminal domain-like"/>
    <property type="match status" value="1"/>
</dbReference>
<dbReference type="PANTHER" id="PTHR19143">
    <property type="entry name" value="FIBRINOGEN/TENASCIN/ANGIOPOEITIN"/>
    <property type="match status" value="1"/>
</dbReference>
<dbReference type="Pfam" id="PF00147">
    <property type="entry name" value="Fibrinogen_C"/>
    <property type="match status" value="1"/>
</dbReference>
<organism evidence="2 3">
    <name type="scientific">Pocillopora meandrina</name>
    <dbReference type="NCBI Taxonomy" id="46732"/>
    <lineage>
        <taxon>Eukaryota</taxon>
        <taxon>Metazoa</taxon>
        <taxon>Cnidaria</taxon>
        <taxon>Anthozoa</taxon>
        <taxon>Hexacorallia</taxon>
        <taxon>Scleractinia</taxon>
        <taxon>Astrocoeniina</taxon>
        <taxon>Pocilloporidae</taxon>
        <taxon>Pocillopora</taxon>
    </lineage>
</organism>
<evidence type="ECO:0000259" key="1">
    <source>
        <dbReference type="PROSITE" id="PS51406"/>
    </source>
</evidence>
<accession>A0AAU9W9S5</accession>
<feature type="domain" description="Fibrinogen C-terminal" evidence="1">
    <location>
        <begin position="62"/>
        <end position="161"/>
    </location>
</feature>
<feature type="non-terminal residue" evidence="2">
    <location>
        <position position="1"/>
    </location>
</feature>
<proteinExistence type="predicted"/>
<protein>
    <recommendedName>
        <fullName evidence="1">Fibrinogen C-terminal domain-containing protein</fullName>
    </recommendedName>
</protein>
<reference evidence="2 3" key="1">
    <citation type="submission" date="2022-05" db="EMBL/GenBank/DDBJ databases">
        <authorList>
            <consortium name="Genoscope - CEA"/>
            <person name="William W."/>
        </authorList>
    </citation>
    <scope>NUCLEOTIDE SEQUENCE [LARGE SCALE GENOMIC DNA]</scope>
</reference>
<name>A0AAU9W9S5_9CNID</name>
<dbReference type="Gene3D" id="3.90.215.10">
    <property type="entry name" value="Gamma Fibrinogen, chain A, domain 1"/>
    <property type="match status" value="1"/>
</dbReference>
<gene>
    <name evidence="2" type="ORF">PMEA_00034624</name>
</gene>
<dbReference type="InterPro" id="IPR050373">
    <property type="entry name" value="Fibrinogen_C-term_domain"/>
</dbReference>
<dbReference type="EMBL" id="CALNXJ010000009">
    <property type="protein sequence ID" value="CAH3104277.1"/>
    <property type="molecule type" value="Genomic_DNA"/>
</dbReference>
<dbReference type="PROSITE" id="PS51406">
    <property type="entry name" value="FIBRINOGEN_C_2"/>
    <property type="match status" value="1"/>
</dbReference>
<dbReference type="InterPro" id="IPR036056">
    <property type="entry name" value="Fibrinogen-like_C"/>
</dbReference>
<dbReference type="Proteomes" id="UP001159428">
    <property type="component" value="Unassembled WGS sequence"/>
</dbReference>
<dbReference type="InterPro" id="IPR002181">
    <property type="entry name" value="Fibrinogen_a/b/g_C_dom"/>
</dbReference>
<dbReference type="AlphaFoldDB" id="A0AAU9W9S5"/>